<gene>
    <name evidence="6" type="ORF">Lsai_1121</name>
</gene>
<evidence type="ECO:0000259" key="5">
    <source>
        <dbReference type="PROSITE" id="PS51296"/>
    </source>
</evidence>
<dbReference type="RefSeq" id="WP_027270919.1">
    <property type="nucleotide sequence ID" value="NZ_CAAAJE010000011.1"/>
</dbReference>
<evidence type="ECO:0000256" key="4">
    <source>
        <dbReference type="ARBA" id="ARBA00023014"/>
    </source>
</evidence>
<dbReference type="SUPFAM" id="SSF56281">
    <property type="entry name" value="Metallo-hydrolase/oxidoreductase"/>
    <property type="match status" value="1"/>
</dbReference>
<dbReference type="OrthoDB" id="6988582at2"/>
<dbReference type="STRING" id="28087.Lsai_1121"/>
<dbReference type="InterPro" id="IPR036922">
    <property type="entry name" value="Rieske_2Fe-2S_sf"/>
</dbReference>
<dbReference type="eggNOG" id="COG2146">
    <property type="taxonomic scope" value="Bacteria"/>
</dbReference>
<evidence type="ECO:0000256" key="2">
    <source>
        <dbReference type="ARBA" id="ARBA00022723"/>
    </source>
</evidence>
<accession>A0A0W0YNQ3</accession>
<organism evidence="6 7">
    <name type="scientific">Legionella sainthelensi</name>
    <dbReference type="NCBI Taxonomy" id="28087"/>
    <lineage>
        <taxon>Bacteria</taxon>
        <taxon>Pseudomonadati</taxon>
        <taxon>Pseudomonadota</taxon>
        <taxon>Gammaproteobacteria</taxon>
        <taxon>Legionellales</taxon>
        <taxon>Legionellaceae</taxon>
        <taxon>Legionella</taxon>
    </lineage>
</organism>
<dbReference type="InterPro" id="IPR036866">
    <property type="entry name" value="RibonucZ/Hydroxyglut_hydro"/>
</dbReference>
<dbReference type="GO" id="GO:0051537">
    <property type="term" value="F:2 iron, 2 sulfur cluster binding"/>
    <property type="evidence" value="ECO:0007669"/>
    <property type="project" value="UniProtKB-KW"/>
</dbReference>
<proteinExistence type="predicted"/>
<dbReference type="EC" id="1.14.18.2" evidence="6"/>
<dbReference type="SUPFAM" id="SSF50022">
    <property type="entry name" value="ISP domain"/>
    <property type="match status" value="1"/>
</dbReference>
<keyword evidence="2" id="KW-0479">Metal-binding</keyword>
<dbReference type="Pfam" id="PF00355">
    <property type="entry name" value="Rieske"/>
    <property type="match status" value="1"/>
</dbReference>
<keyword evidence="4" id="KW-0411">Iron-sulfur</keyword>
<evidence type="ECO:0000256" key="1">
    <source>
        <dbReference type="ARBA" id="ARBA00022714"/>
    </source>
</evidence>
<dbReference type="InterPro" id="IPR050114">
    <property type="entry name" value="UPF0173_UPF0282_UlaG_hydrolase"/>
</dbReference>
<dbReference type="GO" id="GO:0046872">
    <property type="term" value="F:metal ion binding"/>
    <property type="evidence" value="ECO:0007669"/>
    <property type="project" value="UniProtKB-KW"/>
</dbReference>
<reference evidence="6 7" key="1">
    <citation type="submission" date="2015-11" db="EMBL/GenBank/DDBJ databases">
        <title>Genomic analysis of 38 Legionella species identifies large and diverse effector repertoires.</title>
        <authorList>
            <person name="Burstein D."/>
            <person name="Amaro F."/>
            <person name="Zusman T."/>
            <person name="Lifshitz Z."/>
            <person name="Cohen O."/>
            <person name="Gilbert J.A."/>
            <person name="Pupko T."/>
            <person name="Shuman H.A."/>
            <person name="Segal G."/>
        </authorList>
    </citation>
    <scope>NUCLEOTIDE SEQUENCE [LARGE SCALE GENOMIC DNA]</scope>
    <source>
        <strain evidence="6 7">Mt.St.Helens-4</strain>
    </source>
</reference>
<dbReference type="Gene3D" id="2.102.10.10">
    <property type="entry name" value="Rieske [2Fe-2S] iron-sulphur domain"/>
    <property type="match status" value="1"/>
</dbReference>
<sequence length="535" mass="63026">MKITYLGHAGFYVESELSVIIMDPWLSPYGAFDSAWFQFPKNIHMLEYVLNHFESTHKDKYIYVSHEHKDHFDIEFLKMIKKRNFKFILANFHRCIVKEQLEAINYQCDGIISLNYEEEFTLKDGNLRLFVLDAELDCDSAILVQADSKSFLNINDCKLHEKLEKIVKMHGKIDVFAAQFSGAIWHPVCYDMPLKDYQRVSLKKKMNKFSIVARAIETVNPAFYIPSAGPPCFLDPMLMHINVEKINIFPKAPEYLRYLDKHCKATDTTWPEIMPGDILDVNLGKFIHLDENRVEENQYESYIKSYANEYKDYFQQREIENKKVNPQAVFVDLRHDLEEKMKNIHLVNVKVHAILYWGISDYSDIMYRIDLTNKTITTTNEILDPNNYWKIEAPAWQVNKVLSNEMNWPDFVLTFRVKLKRNPDLYDVVTHGFVALDAIEIRRFCDLVERFHANNKDRIVVEFEGKRYSILRWCPHLGGDLSSGWLDSQGCWVCPRHQWHFDLRNKGQCITSTETIDAICLDDENLNQKEEKKEK</sequence>
<keyword evidence="3" id="KW-0408">Iron</keyword>
<dbReference type="PANTHER" id="PTHR43546">
    <property type="entry name" value="UPF0173 METAL-DEPENDENT HYDROLASE MJ1163-RELATED"/>
    <property type="match status" value="1"/>
</dbReference>
<feature type="domain" description="Rieske" evidence="5">
    <location>
        <begin position="433"/>
        <end position="510"/>
    </location>
</feature>
<dbReference type="GO" id="GO:0030338">
    <property type="term" value="F:CMP-N-acetylneuraminate monooxygenase activity"/>
    <property type="evidence" value="ECO:0007669"/>
    <property type="project" value="UniProtKB-EC"/>
</dbReference>
<keyword evidence="6" id="KW-0503">Monooxygenase</keyword>
<dbReference type="GO" id="GO:0006054">
    <property type="term" value="P:N-acetylneuraminate metabolic process"/>
    <property type="evidence" value="ECO:0007669"/>
    <property type="project" value="UniProtKB-UniPathway"/>
</dbReference>
<keyword evidence="1" id="KW-0001">2Fe-2S</keyword>
<dbReference type="PATRIC" id="fig|28087.4.peg.1187"/>
<dbReference type="PROSITE" id="PS51296">
    <property type="entry name" value="RIESKE"/>
    <property type="match status" value="1"/>
</dbReference>
<protein>
    <submittedName>
        <fullName evidence="6">CMP-N-acetylneuraminate monooxygenase</fullName>
        <ecNumber evidence="6">1.14.18.2</ecNumber>
    </submittedName>
</protein>
<evidence type="ECO:0000256" key="3">
    <source>
        <dbReference type="ARBA" id="ARBA00023004"/>
    </source>
</evidence>
<dbReference type="CDD" id="cd03467">
    <property type="entry name" value="Rieske"/>
    <property type="match status" value="1"/>
</dbReference>
<name>A0A0W0YNQ3_9GAMM</name>
<dbReference type="Gene3D" id="3.60.15.10">
    <property type="entry name" value="Ribonuclease Z/Hydroxyacylglutathione hydrolase-like"/>
    <property type="match status" value="1"/>
</dbReference>
<evidence type="ECO:0000313" key="6">
    <source>
        <dbReference type="EMBL" id="KTD58514.1"/>
    </source>
</evidence>
<dbReference type="UniPathway" id="UPA00628"/>
<dbReference type="PANTHER" id="PTHR43546:SF3">
    <property type="entry name" value="UPF0173 METAL-DEPENDENT HYDROLASE MJ1163"/>
    <property type="match status" value="1"/>
</dbReference>
<dbReference type="Proteomes" id="UP000054621">
    <property type="component" value="Unassembled WGS sequence"/>
</dbReference>
<keyword evidence="6" id="KW-0560">Oxidoreductase</keyword>
<comment type="caution">
    <text evidence="6">The sequence shown here is derived from an EMBL/GenBank/DDBJ whole genome shotgun (WGS) entry which is preliminary data.</text>
</comment>
<dbReference type="eggNOG" id="COG2220">
    <property type="taxonomic scope" value="Bacteria"/>
</dbReference>
<dbReference type="AlphaFoldDB" id="A0A0W0YNQ3"/>
<evidence type="ECO:0000313" key="7">
    <source>
        <dbReference type="Proteomes" id="UP000054621"/>
    </source>
</evidence>
<dbReference type="EMBL" id="LNYV01000013">
    <property type="protein sequence ID" value="KTD58514.1"/>
    <property type="molecule type" value="Genomic_DNA"/>
</dbReference>
<dbReference type="InterPro" id="IPR017941">
    <property type="entry name" value="Rieske_2Fe-2S"/>
</dbReference>